<dbReference type="Pfam" id="PF00583">
    <property type="entry name" value="Acetyltransf_1"/>
    <property type="match status" value="1"/>
</dbReference>
<evidence type="ECO:0000313" key="4">
    <source>
        <dbReference type="EMBL" id="MFC7182335.1"/>
    </source>
</evidence>
<evidence type="ECO:0000256" key="2">
    <source>
        <dbReference type="ARBA" id="ARBA00023315"/>
    </source>
</evidence>
<evidence type="ECO:0000313" key="5">
    <source>
        <dbReference type="Proteomes" id="UP001596435"/>
    </source>
</evidence>
<name>A0ABW2G372_9ACTN</name>
<organism evidence="4 5">
    <name type="scientific">Kitasatospora paranensis</name>
    <dbReference type="NCBI Taxonomy" id="258053"/>
    <lineage>
        <taxon>Bacteria</taxon>
        <taxon>Bacillati</taxon>
        <taxon>Actinomycetota</taxon>
        <taxon>Actinomycetes</taxon>
        <taxon>Kitasatosporales</taxon>
        <taxon>Streptomycetaceae</taxon>
        <taxon>Kitasatospora</taxon>
    </lineage>
</organism>
<dbReference type="PROSITE" id="PS51186">
    <property type="entry name" value="GNAT"/>
    <property type="match status" value="1"/>
</dbReference>
<protein>
    <submittedName>
        <fullName evidence="4">GNAT family N-acetyltransferase</fullName>
        <ecNumber evidence="4">2.3.-.-</ecNumber>
    </submittedName>
</protein>
<dbReference type="EC" id="2.3.-.-" evidence="4"/>
<gene>
    <name evidence="4" type="ORF">ACFQMG_22570</name>
</gene>
<sequence length="151" mass="16399">MTELRFTRVDADAPDGDALLADWRHVHNTIIPTDPLSADDVRARSRRNRLDVAHLGDTLVGCSTVRPPDDETPAATVIARILPAHRRQGLGRALYEHALAQAAHLTADGIETIVLASNHDGLEFARARGFVEVASDLLPGDTVPYLTLALR</sequence>
<dbReference type="Gene3D" id="3.40.630.30">
    <property type="match status" value="1"/>
</dbReference>
<dbReference type="InterPro" id="IPR000182">
    <property type="entry name" value="GNAT_dom"/>
</dbReference>
<keyword evidence="2 4" id="KW-0012">Acyltransferase</keyword>
<keyword evidence="1 4" id="KW-0808">Transferase</keyword>
<dbReference type="RefSeq" id="WP_345708588.1">
    <property type="nucleotide sequence ID" value="NZ_BAABKV010000001.1"/>
</dbReference>
<dbReference type="Proteomes" id="UP001596435">
    <property type="component" value="Unassembled WGS sequence"/>
</dbReference>
<dbReference type="InterPro" id="IPR016181">
    <property type="entry name" value="Acyl_CoA_acyltransferase"/>
</dbReference>
<dbReference type="EMBL" id="JBHTAJ010000045">
    <property type="protein sequence ID" value="MFC7182335.1"/>
    <property type="molecule type" value="Genomic_DNA"/>
</dbReference>
<feature type="domain" description="N-acetyltransferase" evidence="3">
    <location>
        <begin position="4"/>
        <end position="149"/>
    </location>
</feature>
<dbReference type="InterPro" id="IPR050832">
    <property type="entry name" value="Bact_Acetyltransf"/>
</dbReference>
<evidence type="ECO:0000259" key="3">
    <source>
        <dbReference type="PROSITE" id="PS51186"/>
    </source>
</evidence>
<dbReference type="CDD" id="cd04301">
    <property type="entry name" value="NAT_SF"/>
    <property type="match status" value="1"/>
</dbReference>
<dbReference type="PANTHER" id="PTHR43877">
    <property type="entry name" value="AMINOALKYLPHOSPHONATE N-ACETYLTRANSFERASE-RELATED-RELATED"/>
    <property type="match status" value="1"/>
</dbReference>
<reference evidence="5" key="1">
    <citation type="journal article" date="2019" name="Int. J. Syst. Evol. Microbiol.">
        <title>The Global Catalogue of Microorganisms (GCM) 10K type strain sequencing project: providing services to taxonomists for standard genome sequencing and annotation.</title>
        <authorList>
            <consortium name="The Broad Institute Genomics Platform"/>
            <consortium name="The Broad Institute Genome Sequencing Center for Infectious Disease"/>
            <person name="Wu L."/>
            <person name="Ma J."/>
        </authorList>
    </citation>
    <scope>NUCLEOTIDE SEQUENCE [LARGE SCALE GENOMIC DNA]</scope>
    <source>
        <strain evidence="5">CGMCC 1.12859</strain>
    </source>
</reference>
<accession>A0ABW2G372</accession>
<comment type="caution">
    <text evidence="4">The sequence shown here is derived from an EMBL/GenBank/DDBJ whole genome shotgun (WGS) entry which is preliminary data.</text>
</comment>
<evidence type="ECO:0000256" key="1">
    <source>
        <dbReference type="ARBA" id="ARBA00022679"/>
    </source>
</evidence>
<keyword evidence="5" id="KW-1185">Reference proteome</keyword>
<proteinExistence type="predicted"/>
<dbReference type="SUPFAM" id="SSF55729">
    <property type="entry name" value="Acyl-CoA N-acyltransferases (Nat)"/>
    <property type="match status" value="1"/>
</dbReference>
<dbReference type="GO" id="GO:0016746">
    <property type="term" value="F:acyltransferase activity"/>
    <property type="evidence" value="ECO:0007669"/>
    <property type="project" value="UniProtKB-KW"/>
</dbReference>